<dbReference type="GO" id="GO:0003678">
    <property type="term" value="F:DNA helicase activity"/>
    <property type="evidence" value="ECO:0007669"/>
    <property type="project" value="UniProtKB-ARBA"/>
</dbReference>
<evidence type="ECO:0000256" key="2">
    <source>
        <dbReference type="ARBA" id="ARBA00022840"/>
    </source>
</evidence>
<dbReference type="PANTHER" id="PTHR43788">
    <property type="entry name" value="DNA2/NAM7 HELICASE FAMILY MEMBER"/>
    <property type="match status" value="1"/>
</dbReference>
<keyword evidence="1" id="KW-0547">Nucleotide-binding</keyword>
<dbReference type="Gene3D" id="3.40.50.300">
    <property type="entry name" value="P-loop containing nucleotide triphosphate hydrolases"/>
    <property type="match status" value="2"/>
</dbReference>
<feature type="domain" description="UvrD-like helicase C-terminal" evidence="3">
    <location>
        <begin position="708"/>
        <end position="755"/>
    </location>
</feature>
<dbReference type="InterPro" id="IPR041451">
    <property type="entry name" value="RecD2_SH13"/>
</dbReference>
<evidence type="ECO:0000313" key="6">
    <source>
        <dbReference type="Proteomes" id="UP000295757"/>
    </source>
</evidence>
<dbReference type="Pfam" id="PF18335">
    <property type="entry name" value="SH3_13"/>
    <property type="match status" value="1"/>
</dbReference>
<dbReference type="Gene3D" id="1.10.10.2220">
    <property type="match status" value="1"/>
</dbReference>
<dbReference type="GO" id="GO:0005524">
    <property type="term" value="F:ATP binding"/>
    <property type="evidence" value="ECO:0007669"/>
    <property type="project" value="UniProtKB-KW"/>
</dbReference>
<dbReference type="AlphaFoldDB" id="A0A4R7UD53"/>
<reference evidence="5 6" key="1">
    <citation type="submission" date="2019-03" db="EMBL/GenBank/DDBJ databases">
        <title>Genomic Encyclopedia of Archaeal and Bacterial Type Strains, Phase II (KMG-II): from individual species to whole genera.</title>
        <authorList>
            <person name="Goeker M."/>
        </authorList>
    </citation>
    <scope>NUCLEOTIDE SEQUENCE [LARGE SCALE GENOMIC DNA]</scope>
    <source>
        <strain evidence="5 6">ATCC 35214</strain>
    </source>
</reference>
<dbReference type="Pfam" id="PF13538">
    <property type="entry name" value="UvrD_C_2"/>
    <property type="match status" value="1"/>
</dbReference>
<dbReference type="InterPro" id="IPR027785">
    <property type="entry name" value="UvrD-like_helicase_C"/>
</dbReference>
<proteinExistence type="predicted"/>
<dbReference type="CDD" id="cd17933">
    <property type="entry name" value="DEXSc_RecD-like"/>
    <property type="match status" value="1"/>
</dbReference>
<keyword evidence="6" id="KW-1185">Reference proteome</keyword>
<dbReference type="PANTHER" id="PTHR43788:SF6">
    <property type="entry name" value="DNA HELICASE B"/>
    <property type="match status" value="1"/>
</dbReference>
<evidence type="ECO:0000256" key="1">
    <source>
        <dbReference type="ARBA" id="ARBA00022741"/>
    </source>
</evidence>
<keyword evidence="2" id="KW-0067">ATP-binding</keyword>
<name>A0A4R7UD53_9BACT</name>
<gene>
    <name evidence="5" type="ORF">BCF59_0363</name>
</gene>
<dbReference type="InterPro" id="IPR027417">
    <property type="entry name" value="P-loop_NTPase"/>
</dbReference>
<dbReference type="RefSeq" id="WP_134110651.1">
    <property type="nucleotide sequence ID" value="NZ_SOCN01000001.1"/>
</dbReference>
<feature type="domain" description="ATP-dependent RecD2 DNA helicase SH3" evidence="4">
    <location>
        <begin position="618"/>
        <end position="675"/>
    </location>
</feature>
<dbReference type="OrthoDB" id="9803432at2"/>
<dbReference type="Pfam" id="PF13245">
    <property type="entry name" value="AAA_19"/>
    <property type="match status" value="1"/>
</dbReference>
<evidence type="ECO:0000259" key="4">
    <source>
        <dbReference type="Pfam" id="PF18335"/>
    </source>
</evidence>
<dbReference type="InterPro" id="IPR050534">
    <property type="entry name" value="Coronavir_polyprotein_1ab"/>
</dbReference>
<protein>
    <submittedName>
        <fullName evidence="5">Exodeoxyribonuclease V alpha subunit</fullName>
    </submittedName>
</protein>
<dbReference type="SUPFAM" id="SSF52540">
    <property type="entry name" value="P-loop containing nucleoside triphosphate hydrolases"/>
    <property type="match status" value="1"/>
</dbReference>
<dbReference type="CDD" id="cd18809">
    <property type="entry name" value="SF1_C_RecD"/>
    <property type="match status" value="1"/>
</dbReference>
<organism evidence="5 6">
    <name type="scientific">Mycoplasmopsis mustelae</name>
    <dbReference type="NCBI Taxonomy" id="171289"/>
    <lineage>
        <taxon>Bacteria</taxon>
        <taxon>Bacillati</taxon>
        <taxon>Mycoplasmatota</taxon>
        <taxon>Mycoplasmoidales</taxon>
        <taxon>Metamycoplasmataceae</taxon>
        <taxon>Mycoplasmopsis</taxon>
    </lineage>
</organism>
<comment type="caution">
    <text evidence="5">The sequence shown here is derived from an EMBL/GenBank/DDBJ whole genome shotgun (WGS) entry which is preliminary data.</text>
</comment>
<sequence length="787" mass="92445">MTDIQLKNSDQKSIGKFTKILAGGEKQGWALFVFESSNKKERKIIYVRKNIPELFKKYEITYLESISRDNRRSFSLTSYIPVIEIVDVDIEIKQHIAKIPKIGIITVKKIYDQIGRKFFTLLDDVENNINLLKSILTETQIKSAINYYDLNKKTIKKITEAFLNESESYKKNIEFFYGNDLINLYTFLKTKFQSDLIDFIKKYKEIDPYQLYIKDGYNFDDIDRFALLLGYHLLSIQRIKAFIYNALTDLEDQNSTFIFEKDIIDLVLKKMTLLKEPENKDLIKKVLEKLIDENFLIKDHFMYCRLEIKQKEEFIVKKLNELKMNSIKELKPEKDDVLNYLSDEQKEGYFAFLNNNISIISGNPGTGKSSLIKHFYTTLRQNKYKIEQDFFILAPTGRAASNLSTKGHFTTRTIHSFLGIKDDKEKLQANEEVENAKILIIDEFSMVNINLFYKLLISCKNLEKLVLLGDKDQLPAIGPGYILNDLINSNQFKITILKKFYRSDSEEIKEYFDCINYIGNYKNVKYKQEIINYLSKLKIFNLKDLENNFNYKDLLYYENDWNNWIGLSKKQKHVNLVIYRNFEKDIISLFKIMLKKYGINDSIILCPMYRGLYGINKINLLIQSVYNPRGEIVYTNNFVEYKLNYRVGDKVIQLVNRYDNNISNGDIGYIQGSKVVAGKTIIDVLFKQANKEILVSYTKEDFVNEINLAYAITVHKFQGSETKAVIFVINHNYKHMLSRKLVYTAVSRAISELWIFSPVRDLYSKILIPQFREKKEIHTNMQKLLKG</sequence>
<dbReference type="Gene3D" id="2.30.30.940">
    <property type="match status" value="1"/>
</dbReference>
<dbReference type="EMBL" id="SOCN01000001">
    <property type="protein sequence ID" value="TDV24398.1"/>
    <property type="molecule type" value="Genomic_DNA"/>
</dbReference>
<dbReference type="Proteomes" id="UP000295757">
    <property type="component" value="Unassembled WGS sequence"/>
</dbReference>
<accession>A0A4R7UD53</accession>
<evidence type="ECO:0000313" key="5">
    <source>
        <dbReference type="EMBL" id="TDV24398.1"/>
    </source>
</evidence>
<evidence type="ECO:0000259" key="3">
    <source>
        <dbReference type="Pfam" id="PF13538"/>
    </source>
</evidence>